<dbReference type="Pfam" id="PF14542">
    <property type="entry name" value="Acetyltransf_CG"/>
    <property type="match status" value="1"/>
</dbReference>
<dbReference type="InterPro" id="IPR045057">
    <property type="entry name" value="Gcn5-rel_NAT"/>
</dbReference>
<protein>
    <recommendedName>
        <fullName evidence="1">N-acetyltransferase domain-containing protein</fullName>
    </recommendedName>
</protein>
<dbReference type="SUPFAM" id="SSF55729">
    <property type="entry name" value="Acyl-CoA N-acyltransferases (Nat)"/>
    <property type="match status" value="1"/>
</dbReference>
<dbReference type="PANTHER" id="PTHR31435">
    <property type="entry name" value="PROTEIN NATD1"/>
    <property type="match status" value="1"/>
</dbReference>
<feature type="domain" description="N-acetyltransferase" evidence="1">
    <location>
        <begin position="27"/>
        <end position="112"/>
    </location>
</feature>
<dbReference type="Gene3D" id="3.40.630.30">
    <property type="match status" value="1"/>
</dbReference>
<proteinExistence type="predicted"/>
<dbReference type="EMBL" id="VSSQ01011565">
    <property type="protein sequence ID" value="MPM47159.1"/>
    <property type="molecule type" value="Genomic_DNA"/>
</dbReference>
<dbReference type="AlphaFoldDB" id="A0A645A1S8"/>
<name>A0A645A1S8_9ZZZZ</name>
<dbReference type="PANTHER" id="PTHR31435:SF9">
    <property type="entry name" value="PROTEIN NATD1"/>
    <property type="match status" value="1"/>
</dbReference>
<dbReference type="InterPro" id="IPR031165">
    <property type="entry name" value="GNAT_YJDJ"/>
</dbReference>
<sequence>MRLFFYSLFCYIYIRIYCYDHMEILIEHNQQEKRFFTVIDGITGYVEYIEYTGGLDLAHTIVPKEIGGRGIAAALVKHALEYAIANNLKVRPTCSYVRVYMERHKELYGHLEDKTGNRFHAMEGMSGNACGTKKP</sequence>
<evidence type="ECO:0000313" key="2">
    <source>
        <dbReference type="EMBL" id="MPM47159.1"/>
    </source>
</evidence>
<dbReference type="InterPro" id="IPR016181">
    <property type="entry name" value="Acyl_CoA_acyltransferase"/>
</dbReference>
<gene>
    <name evidence="2" type="ORF">SDC9_93867</name>
</gene>
<evidence type="ECO:0000259" key="1">
    <source>
        <dbReference type="PROSITE" id="PS51729"/>
    </source>
</evidence>
<dbReference type="PROSITE" id="PS51729">
    <property type="entry name" value="GNAT_YJDJ"/>
    <property type="match status" value="1"/>
</dbReference>
<accession>A0A645A1S8</accession>
<organism evidence="2">
    <name type="scientific">bioreactor metagenome</name>
    <dbReference type="NCBI Taxonomy" id="1076179"/>
    <lineage>
        <taxon>unclassified sequences</taxon>
        <taxon>metagenomes</taxon>
        <taxon>ecological metagenomes</taxon>
    </lineage>
</organism>
<comment type="caution">
    <text evidence="2">The sequence shown here is derived from an EMBL/GenBank/DDBJ whole genome shotgun (WGS) entry which is preliminary data.</text>
</comment>
<reference evidence="2" key="1">
    <citation type="submission" date="2019-08" db="EMBL/GenBank/DDBJ databases">
        <authorList>
            <person name="Kucharzyk K."/>
            <person name="Murdoch R.W."/>
            <person name="Higgins S."/>
            <person name="Loffler F."/>
        </authorList>
    </citation>
    <scope>NUCLEOTIDE SEQUENCE</scope>
</reference>